<feature type="region of interest" description="Disordered" evidence="3">
    <location>
        <begin position="18"/>
        <end position="44"/>
    </location>
</feature>
<keyword evidence="1" id="KW-0479">Metal-binding</keyword>
<protein>
    <recommendedName>
        <fullName evidence="4">C2 domain-containing protein</fullName>
    </recommendedName>
</protein>
<name>A0ABR1FM88_AURAN</name>
<proteinExistence type="predicted"/>
<evidence type="ECO:0000259" key="4">
    <source>
        <dbReference type="PROSITE" id="PS50004"/>
    </source>
</evidence>
<dbReference type="Gene3D" id="2.60.40.150">
    <property type="entry name" value="C2 domain"/>
    <property type="match status" value="5"/>
</dbReference>
<evidence type="ECO:0000313" key="5">
    <source>
        <dbReference type="EMBL" id="KAK7233417.1"/>
    </source>
</evidence>
<dbReference type="Pfam" id="PF00168">
    <property type="entry name" value="C2"/>
    <property type="match status" value="5"/>
</dbReference>
<evidence type="ECO:0000256" key="1">
    <source>
        <dbReference type="ARBA" id="ARBA00022723"/>
    </source>
</evidence>
<dbReference type="PROSITE" id="PS50004">
    <property type="entry name" value="C2"/>
    <property type="match status" value="5"/>
</dbReference>
<accession>A0ABR1FM88</accession>
<sequence>MACVLRFCAARPKHEDNYYEEEEPDFGRDEPSAGLGASDGRQHRASTVSLVPPWTTGRLVVEVLGAKGLAAVDENGFSDPFVTVRLATPGSGASLPKPHDKLHRTATVMECLNPRYKQERFVFDDLRSPLPDVRFEVYDYSPGLFGEKAEPLGQCVLSLANHWKQTGGDVVDGPSRAEWHTLEPLVLGRRSKANQTSRSDCGELEVRVTLRRGTGDMQEDAVAEADAARWFVDESSNSGDGELRHAEHAANTLQVAVVRAINLIAADSALFGGKSDPFVTLSVGSFKCKSRVVRKNLNPVWMQTFDVPFQWDGGVPPALNVLVEDWDFGSSPDFLGKCQVQPISLPKCAPDGAAPATWYTLEGDDDDDDGGDAVDRGQVQLAIKMVYDPANDPSEDRPFFDEPIDEKSAAKDPNELRVAVCRATGVKLCVKAMDVPMPFSSKPASSDPYVVCRAAGRPDRKTKTRLATLSPVWNEVLTYDLHSEDLSQTGKSLKDAKIELVMWDWDRLDSDDFMGKVAIPLAPFAASQKAKRGWYKLAGDKAAADGDGALAGDGSLGQVLVVVQWRYNPALDFAPLEEADDGGLAHPANELRVALYRGRGLAIKDKNMFSEGGSSDPRVIFRVMDGTQELAKWLSGTRTKTLDPVWRETYAKELRADKVNATSSDLVLRCMCEDVDLTSTDYMGQFDVRLDAVLKDRPKVTGGWHALQAGETTFSQGTSAGDITGEIQLSLQWRFNPALDFDPWVGDASDVASRPPNELRVALIRARDLDSGKAGVFAAATANPFVRFSLTGAAEVEPWRSTTKKRTLEPSWCETWCLPLEREPTGDEVLEVCVEDDSLASQRETDLGHVSVAVGAFALKHGRDRAWHALTPPAGRRVGGSGPGAVELVVSWVHSAAHDFDPWEHGHAANSTMTLPNELRLGLVAGRDVGVRDPKVVFHVDGAADGPLDFSSRASRGTHPVWCEAFALPMTMGEEAPSLVATLDDGTAKKRAVVPLDALGDGVKRKRAWHKLRLEGHKSDEEKETDGALQLMMHWIYNPALAFAPFGPEPAAARAKPPNTLRVGLAQGRGLARRPADAYVRGKALRLRVRFAVTGTDAVAASTTRDAPGFSPAWCETFDLAYAAKAPSTSPTKKDLAPLVQLECTVEGFGSGDAAAPVGYAKIPIDDLRANTGAPSRKWYALVQDGDGPAGELDLVLQWRYQPHADPWHEPAAARPTGAAAIAAALLPKRDDLVAFELHTDEVEMSIVEKEASSAAPFAF</sequence>
<organism evidence="5 6">
    <name type="scientific">Aureococcus anophagefferens</name>
    <name type="common">Harmful bloom alga</name>
    <dbReference type="NCBI Taxonomy" id="44056"/>
    <lineage>
        <taxon>Eukaryota</taxon>
        <taxon>Sar</taxon>
        <taxon>Stramenopiles</taxon>
        <taxon>Ochrophyta</taxon>
        <taxon>Pelagophyceae</taxon>
        <taxon>Pelagomonadales</taxon>
        <taxon>Pelagomonadaceae</taxon>
        <taxon>Aureococcus</taxon>
    </lineage>
</organism>
<keyword evidence="2" id="KW-0106">Calcium</keyword>
<dbReference type="InterPro" id="IPR035892">
    <property type="entry name" value="C2_domain_sf"/>
</dbReference>
<feature type="domain" description="C2" evidence="4">
    <location>
        <begin position="40"/>
        <end position="180"/>
    </location>
</feature>
<evidence type="ECO:0000256" key="2">
    <source>
        <dbReference type="ARBA" id="ARBA00022837"/>
    </source>
</evidence>
<comment type="caution">
    <text evidence="5">The sequence shown here is derived from an EMBL/GenBank/DDBJ whole genome shotgun (WGS) entry which is preliminary data.</text>
</comment>
<dbReference type="Proteomes" id="UP001363151">
    <property type="component" value="Unassembled WGS sequence"/>
</dbReference>
<keyword evidence="6" id="KW-1185">Reference proteome</keyword>
<feature type="domain" description="C2" evidence="4">
    <location>
        <begin position="239"/>
        <end position="359"/>
    </location>
</feature>
<reference evidence="5 6" key="1">
    <citation type="submission" date="2024-03" db="EMBL/GenBank/DDBJ databases">
        <title>Aureococcus anophagefferens CCMP1851 and Kratosvirus quantuckense: Draft genome of a second virus-susceptible host strain in the model system.</title>
        <authorList>
            <person name="Chase E."/>
            <person name="Truchon A.R."/>
            <person name="Schepens W."/>
            <person name="Wilhelm S.W."/>
        </authorList>
    </citation>
    <scope>NUCLEOTIDE SEQUENCE [LARGE SCALE GENOMIC DNA]</scope>
    <source>
        <strain evidence="5 6">CCMP1851</strain>
    </source>
</reference>
<gene>
    <name evidence="5" type="ORF">SO694_00105096</name>
</gene>
<feature type="domain" description="C2" evidence="4">
    <location>
        <begin position="565"/>
        <end position="705"/>
    </location>
</feature>
<dbReference type="EMBL" id="JBBJCI010000360">
    <property type="protein sequence ID" value="KAK7233417.1"/>
    <property type="molecule type" value="Genomic_DNA"/>
</dbReference>
<dbReference type="PANTHER" id="PTHR45911">
    <property type="entry name" value="C2 DOMAIN-CONTAINING PROTEIN"/>
    <property type="match status" value="1"/>
</dbReference>
<feature type="domain" description="C2" evidence="4">
    <location>
        <begin position="394"/>
        <end position="535"/>
    </location>
</feature>
<evidence type="ECO:0000313" key="6">
    <source>
        <dbReference type="Proteomes" id="UP001363151"/>
    </source>
</evidence>
<dbReference type="SMART" id="SM00239">
    <property type="entry name" value="C2"/>
    <property type="match status" value="7"/>
</dbReference>
<dbReference type="InterPro" id="IPR000008">
    <property type="entry name" value="C2_dom"/>
</dbReference>
<feature type="domain" description="C2" evidence="4">
    <location>
        <begin position="739"/>
        <end position="868"/>
    </location>
</feature>
<dbReference type="CDD" id="cd00030">
    <property type="entry name" value="C2"/>
    <property type="match status" value="4"/>
</dbReference>
<dbReference type="SUPFAM" id="SSF49562">
    <property type="entry name" value="C2 domain (Calcium/lipid-binding domain, CaLB)"/>
    <property type="match status" value="6"/>
</dbReference>
<dbReference type="PANTHER" id="PTHR45911:SF4">
    <property type="entry name" value="MULTIPLE C2 AND TRANSMEMBRANE DOMAIN-CONTAINING PROTEIN"/>
    <property type="match status" value="1"/>
</dbReference>
<evidence type="ECO:0000256" key="3">
    <source>
        <dbReference type="SAM" id="MobiDB-lite"/>
    </source>
</evidence>